<proteinExistence type="inferred from homology"/>
<evidence type="ECO:0000313" key="5">
    <source>
        <dbReference type="Proteomes" id="UP000031643"/>
    </source>
</evidence>
<dbReference type="EMBL" id="AP014648">
    <property type="protein sequence ID" value="BAQ18704.1"/>
    <property type="molecule type" value="Genomic_DNA"/>
</dbReference>
<keyword evidence="5" id="KW-1185">Reference proteome</keyword>
<feature type="domain" description="Phosphoribosyltransferase" evidence="2">
    <location>
        <begin position="191"/>
        <end position="246"/>
    </location>
</feature>
<dbReference type="STRING" id="1384459.GL4_3279"/>
<organism evidence="4 5">
    <name type="scientific">Methyloceanibacter caenitepidi</name>
    <dbReference type="NCBI Taxonomy" id="1384459"/>
    <lineage>
        <taxon>Bacteria</taxon>
        <taxon>Pseudomonadati</taxon>
        <taxon>Pseudomonadota</taxon>
        <taxon>Alphaproteobacteria</taxon>
        <taxon>Hyphomicrobiales</taxon>
        <taxon>Hyphomicrobiaceae</taxon>
        <taxon>Methyloceanibacter</taxon>
    </lineage>
</organism>
<dbReference type="AlphaFoldDB" id="A0A0A8K9E2"/>
<dbReference type="KEGG" id="mcg:GL4_3279"/>
<sequence>MSIEATKVEAASVWRTVLRTAADLVLPPVCVVCRAPIVSHGLLCGSCFAGIDFIAPPLCTRLGVPLPYDTGEPYLSAAAIAAPPVYDRARAVARYSQTMRDLIQSFKYRDRQDGLSLFTRWLVRAGSDLLADAELLVPVPLYRSRLWSRRFNQSALLARGIENDTGVPADCFVLRRTRRTASQVGLSAAQRKRNVAGAFKVSASRAHAIAGKSVVLVDDVITTGATIEACARVLKRAGAARVDVLALSRAVEPAAFVL</sequence>
<dbReference type="Proteomes" id="UP000031643">
    <property type="component" value="Chromosome"/>
</dbReference>
<dbReference type="PANTHER" id="PTHR47505">
    <property type="entry name" value="DNA UTILIZATION PROTEIN YHGH"/>
    <property type="match status" value="1"/>
</dbReference>
<comment type="similarity">
    <text evidence="1">Belongs to the ComF/GntX family.</text>
</comment>
<dbReference type="InterPro" id="IPR000836">
    <property type="entry name" value="PRTase_dom"/>
</dbReference>
<dbReference type="Pfam" id="PF00156">
    <property type="entry name" value="Pribosyltran"/>
    <property type="match status" value="1"/>
</dbReference>
<dbReference type="Pfam" id="PF18912">
    <property type="entry name" value="DZR_2"/>
    <property type="match status" value="1"/>
</dbReference>
<keyword evidence="4" id="KW-0328">Glycosyltransferase</keyword>
<evidence type="ECO:0000313" key="4">
    <source>
        <dbReference type="EMBL" id="BAQ18704.1"/>
    </source>
</evidence>
<dbReference type="CDD" id="cd06223">
    <property type="entry name" value="PRTases_typeI"/>
    <property type="match status" value="1"/>
</dbReference>
<gene>
    <name evidence="4" type="ORF">GL4_3279</name>
</gene>
<dbReference type="InterPro" id="IPR051910">
    <property type="entry name" value="ComF/GntX_DNA_util-trans"/>
</dbReference>
<reference evidence="4 5" key="1">
    <citation type="submission" date="2014-09" db="EMBL/GenBank/DDBJ databases">
        <title>Genome sequencing of Methyloceanibacter caenitepidi Gela4.</title>
        <authorList>
            <person name="Takeuchi M."/>
            <person name="Susumu S."/>
            <person name="Kamagata Y."/>
            <person name="Oshima K."/>
            <person name="Hattori M."/>
            <person name="Iwasaki W."/>
        </authorList>
    </citation>
    <scope>NUCLEOTIDE SEQUENCE [LARGE SCALE GENOMIC DNA]</scope>
    <source>
        <strain evidence="4 5">Gela4</strain>
    </source>
</reference>
<name>A0A0A8K9E2_9HYPH</name>
<dbReference type="Gene3D" id="3.40.50.2020">
    <property type="match status" value="1"/>
</dbReference>
<keyword evidence="4" id="KW-0808">Transferase</keyword>
<feature type="domain" description="Double zinc ribbon" evidence="3">
    <location>
        <begin position="22"/>
        <end position="69"/>
    </location>
</feature>
<dbReference type="GO" id="GO:0016757">
    <property type="term" value="F:glycosyltransferase activity"/>
    <property type="evidence" value="ECO:0007669"/>
    <property type="project" value="UniProtKB-KW"/>
</dbReference>
<accession>A0A0A8K9E2</accession>
<dbReference type="HOGENOM" id="CLU_054549_0_0_5"/>
<evidence type="ECO:0000259" key="3">
    <source>
        <dbReference type="Pfam" id="PF18912"/>
    </source>
</evidence>
<dbReference type="OrthoDB" id="9779910at2"/>
<dbReference type="PANTHER" id="PTHR47505:SF1">
    <property type="entry name" value="DNA UTILIZATION PROTEIN YHGH"/>
    <property type="match status" value="1"/>
</dbReference>
<dbReference type="InterPro" id="IPR029057">
    <property type="entry name" value="PRTase-like"/>
</dbReference>
<evidence type="ECO:0000259" key="2">
    <source>
        <dbReference type="Pfam" id="PF00156"/>
    </source>
</evidence>
<protein>
    <submittedName>
        <fullName evidence="4">Competence protein F homolog, phosphoribosyltransferase domain</fullName>
    </submittedName>
</protein>
<dbReference type="SUPFAM" id="SSF53271">
    <property type="entry name" value="PRTase-like"/>
    <property type="match status" value="1"/>
</dbReference>
<evidence type="ECO:0000256" key="1">
    <source>
        <dbReference type="ARBA" id="ARBA00008007"/>
    </source>
</evidence>
<dbReference type="RefSeq" id="WP_045368967.1">
    <property type="nucleotide sequence ID" value="NZ_AP014648.1"/>
</dbReference>
<dbReference type="InterPro" id="IPR044005">
    <property type="entry name" value="DZR_2"/>
</dbReference>